<dbReference type="KEGG" id="cwo:Cwoe_0154"/>
<dbReference type="OrthoDB" id="326421at2"/>
<gene>
    <name evidence="6" type="ordered locus">Cwoe_0154</name>
</gene>
<keyword evidence="1" id="KW-0805">Transcription regulation</keyword>
<dbReference type="GO" id="GO:0003677">
    <property type="term" value="F:DNA binding"/>
    <property type="evidence" value="ECO:0007669"/>
    <property type="project" value="UniProtKB-UniRule"/>
</dbReference>
<evidence type="ECO:0000313" key="6">
    <source>
        <dbReference type="EMBL" id="ADB48590.1"/>
    </source>
</evidence>
<dbReference type="SUPFAM" id="SSF48498">
    <property type="entry name" value="Tetracyclin repressor-like, C-terminal domain"/>
    <property type="match status" value="1"/>
</dbReference>
<dbReference type="STRING" id="469383.Cwoe_0154"/>
<dbReference type="EMBL" id="CP001854">
    <property type="protein sequence ID" value="ADB48590.1"/>
    <property type="molecule type" value="Genomic_DNA"/>
</dbReference>
<proteinExistence type="predicted"/>
<evidence type="ECO:0000256" key="3">
    <source>
        <dbReference type="ARBA" id="ARBA00023163"/>
    </source>
</evidence>
<evidence type="ECO:0000313" key="7">
    <source>
        <dbReference type="Proteomes" id="UP000008229"/>
    </source>
</evidence>
<dbReference type="Gene3D" id="1.10.357.10">
    <property type="entry name" value="Tetracycline Repressor, domain 2"/>
    <property type="match status" value="1"/>
</dbReference>
<evidence type="ECO:0000256" key="1">
    <source>
        <dbReference type="ARBA" id="ARBA00023015"/>
    </source>
</evidence>
<keyword evidence="7" id="KW-1185">Reference proteome</keyword>
<dbReference type="Gene3D" id="1.10.10.60">
    <property type="entry name" value="Homeodomain-like"/>
    <property type="match status" value="1"/>
</dbReference>
<feature type="DNA-binding region" description="H-T-H motif" evidence="4">
    <location>
        <begin position="33"/>
        <end position="52"/>
    </location>
</feature>
<dbReference type="InterPro" id="IPR009057">
    <property type="entry name" value="Homeodomain-like_sf"/>
</dbReference>
<dbReference type="HOGENOM" id="CLU_069356_4_1_11"/>
<keyword evidence="2 4" id="KW-0238">DNA-binding</keyword>
<dbReference type="SUPFAM" id="SSF46689">
    <property type="entry name" value="Homeodomain-like"/>
    <property type="match status" value="1"/>
</dbReference>
<dbReference type="InterPro" id="IPR036271">
    <property type="entry name" value="Tet_transcr_reg_TetR-rel_C_sf"/>
</dbReference>
<protein>
    <submittedName>
        <fullName evidence="6">Transcriptional regulator, TetR family</fullName>
    </submittedName>
</protein>
<feature type="domain" description="HTH tetR-type" evidence="5">
    <location>
        <begin position="10"/>
        <end position="70"/>
    </location>
</feature>
<dbReference type="RefSeq" id="WP_012931643.1">
    <property type="nucleotide sequence ID" value="NC_013739.1"/>
</dbReference>
<sequence length="201" mass="21876">MARRTAAAARATRDAIVARAVEIGSVDGLEGITIGRLADDLGLSKSGVLNHFRTKELLQLAALSSAEEIFRREVWEPARDEPPGLRRLIALEDAWIDHVTGDAFPGGCFWTAASAEFDGRPGSVRETVADALERWYATVRREVRAAMEAGELPPGTDPEQIVFELRGVAMTTNQQVQLHNDPAARDRARAAVRHILGSIAN</sequence>
<evidence type="ECO:0000259" key="5">
    <source>
        <dbReference type="PROSITE" id="PS50977"/>
    </source>
</evidence>
<keyword evidence="3" id="KW-0804">Transcription</keyword>
<dbReference type="eggNOG" id="COG1309">
    <property type="taxonomic scope" value="Bacteria"/>
</dbReference>
<dbReference type="InterPro" id="IPR001647">
    <property type="entry name" value="HTH_TetR"/>
</dbReference>
<dbReference type="PANTHER" id="PTHR47506:SF6">
    <property type="entry name" value="HTH-TYPE TRANSCRIPTIONAL REPRESSOR NEMR"/>
    <property type="match status" value="1"/>
</dbReference>
<organism evidence="6 7">
    <name type="scientific">Conexibacter woesei (strain DSM 14684 / CCUG 47730 / CIP 108061 / JCM 11494 / NBRC 100937 / ID131577)</name>
    <dbReference type="NCBI Taxonomy" id="469383"/>
    <lineage>
        <taxon>Bacteria</taxon>
        <taxon>Bacillati</taxon>
        <taxon>Actinomycetota</taxon>
        <taxon>Thermoleophilia</taxon>
        <taxon>Solirubrobacterales</taxon>
        <taxon>Conexibacteraceae</taxon>
        <taxon>Conexibacter</taxon>
    </lineage>
</organism>
<dbReference type="PANTHER" id="PTHR47506">
    <property type="entry name" value="TRANSCRIPTIONAL REGULATORY PROTEIN"/>
    <property type="match status" value="1"/>
</dbReference>
<dbReference type="PROSITE" id="PS50977">
    <property type="entry name" value="HTH_TETR_2"/>
    <property type="match status" value="1"/>
</dbReference>
<dbReference type="InterPro" id="IPR011075">
    <property type="entry name" value="TetR_C"/>
</dbReference>
<dbReference type="Proteomes" id="UP000008229">
    <property type="component" value="Chromosome"/>
</dbReference>
<evidence type="ECO:0000256" key="2">
    <source>
        <dbReference type="ARBA" id="ARBA00023125"/>
    </source>
</evidence>
<accession>D3F512</accession>
<dbReference type="AlphaFoldDB" id="D3F512"/>
<dbReference type="Pfam" id="PF16925">
    <property type="entry name" value="TetR_C_13"/>
    <property type="match status" value="1"/>
</dbReference>
<evidence type="ECO:0000256" key="4">
    <source>
        <dbReference type="PROSITE-ProRule" id="PRU00335"/>
    </source>
</evidence>
<reference evidence="7" key="2">
    <citation type="submission" date="2010-01" db="EMBL/GenBank/DDBJ databases">
        <title>The complete genome of Conexibacter woesei DSM 14684.</title>
        <authorList>
            <consortium name="US DOE Joint Genome Institute (JGI-PGF)"/>
            <person name="Lucas S."/>
            <person name="Copeland A."/>
            <person name="Lapidus A."/>
            <person name="Glavina del Rio T."/>
            <person name="Dalin E."/>
            <person name="Tice H."/>
            <person name="Bruce D."/>
            <person name="Goodwin L."/>
            <person name="Pitluck S."/>
            <person name="Kyrpides N."/>
            <person name="Mavromatis K."/>
            <person name="Ivanova N."/>
            <person name="Mikhailova N."/>
            <person name="Chertkov O."/>
            <person name="Brettin T."/>
            <person name="Detter J.C."/>
            <person name="Han C."/>
            <person name="Larimer F."/>
            <person name="Land M."/>
            <person name="Hauser L."/>
            <person name="Markowitz V."/>
            <person name="Cheng J.-F."/>
            <person name="Hugenholtz P."/>
            <person name="Woyke T."/>
            <person name="Wu D."/>
            <person name="Pukall R."/>
            <person name="Steenblock K."/>
            <person name="Schneider S."/>
            <person name="Klenk H.-P."/>
            <person name="Eisen J.A."/>
        </authorList>
    </citation>
    <scope>NUCLEOTIDE SEQUENCE [LARGE SCALE GENOMIC DNA]</scope>
    <source>
        <strain evidence="7">DSM 14684 / CIP 108061 / JCM 11494 / NBRC 100937 / ID131577</strain>
    </source>
</reference>
<name>D3F512_CONWI</name>
<reference evidence="6 7" key="1">
    <citation type="journal article" date="2010" name="Stand. Genomic Sci.">
        <title>Complete genome sequence of Conexibacter woesei type strain (ID131577).</title>
        <authorList>
            <person name="Pukall R."/>
            <person name="Lapidus A."/>
            <person name="Glavina Del Rio T."/>
            <person name="Copeland A."/>
            <person name="Tice H."/>
            <person name="Cheng J.-F."/>
            <person name="Lucas S."/>
            <person name="Chen F."/>
            <person name="Nolan M."/>
            <person name="Bruce D."/>
            <person name="Goodwin L."/>
            <person name="Pitluck S."/>
            <person name="Mavromatis K."/>
            <person name="Ivanova N."/>
            <person name="Ovchinnikova G."/>
            <person name="Pati A."/>
            <person name="Chen A."/>
            <person name="Palaniappan K."/>
            <person name="Land M."/>
            <person name="Hauser L."/>
            <person name="Chang Y.-J."/>
            <person name="Jeffries C.D."/>
            <person name="Chain P."/>
            <person name="Meincke L."/>
            <person name="Sims D."/>
            <person name="Brettin T."/>
            <person name="Detter J.C."/>
            <person name="Rohde M."/>
            <person name="Goeker M."/>
            <person name="Bristow J."/>
            <person name="Eisen J.A."/>
            <person name="Markowitz V."/>
            <person name="Kyrpides N.C."/>
            <person name="Klenk H.-P."/>
            <person name="Hugenholtz P."/>
        </authorList>
    </citation>
    <scope>NUCLEOTIDE SEQUENCE [LARGE SCALE GENOMIC DNA]</scope>
    <source>
        <strain evidence="7">DSM 14684 / CIP 108061 / JCM 11494 / NBRC 100937 / ID131577</strain>
    </source>
</reference>